<comment type="caution">
    <text evidence="2">The sequence shown here is derived from an EMBL/GenBank/DDBJ whole genome shotgun (WGS) entry which is preliminary data.</text>
</comment>
<feature type="compositionally biased region" description="Basic residues" evidence="1">
    <location>
        <begin position="21"/>
        <end position="31"/>
    </location>
</feature>
<sequence>PVTTGMDMPCVLRAKPIRTASKTKRYPMSRQRRGEAPQDNSPIDPDLMAYFKMLGRLEEFLSHEDISKLVSRWRKIGLDTSQKLFFAQNLLKWEEDQPGWLKRTYGPP</sequence>
<feature type="region of interest" description="Disordered" evidence="1">
    <location>
        <begin position="18"/>
        <end position="43"/>
    </location>
</feature>
<gene>
    <name evidence="2" type="ORF">LCGC14_3100790</name>
</gene>
<dbReference type="AlphaFoldDB" id="A0A0F8W7U3"/>
<protein>
    <submittedName>
        <fullName evidence="2">Uncharacterized protein</fullName>
    </submittedName>
</protein>
<feature type="non-terminal residue" evidence="2">
    <location>
        <position position="1"/>
    </location>
</feature>
<accession>A0A0F8W7U3</accession>
<evidence type="ECO:0000256" key="1">
    <source>
        <dbReference type="SAM" id="MobiDB-lite"/>
    </source>
</evidence>
<name>A0A0F8W7U3_9ZZZZ</name>
<organism evidence="2">
    <name type="scientific">marine sediment metagenome</name>
    <dbReference type="NCBI Taxonomy" id="412755"/>
    <lineage>
        <taxon>unclassified sequences</taxon>
        <taxon>metagenomes</taxon>
        <taxon>ecological metagenomes</taxon>
    </lineage>
</organism>
<proteinExistence type="predicted"/>
<evidence type="ECO:0000313" key="2">
    <source>
        <dbReference type="EMBL" id="KKK52847.1"/>
    </source>
</evidence>
<reference evidence="2" key="1">
    <citation type="journal article" date="2015" name="Nature">
        <title>Complex archaea that bridge the gap between prokaryotes and eukaryotes.</title>
        <authorList>
            <person name="Spang A."/>
            <person name="Saw J.H."/>
            <person name="Jorgensen S.L."/>
            <person name="Zaremba-Niedzwiedzka K."/>
            <person name="Martijn J."/>
            <person name="Lind A.E."/>
            <person name="van Eijk R."/>
            <person name="Schleper C."/>
            <person name="Guy L."/>
            <person name="Ettema T.J."/>
        </authorList>
    </citation>
    <scope>NUCLEOTIDE SEQUENCE</scope>
</reference>
<dbReference type="EMBL" id="LAZR01066806">
    <property type="protein sequence ID" value="KKK52847.1"/>
    <property type="molecule type" value="Genomic_DNA"/>
</dbReference>